<dbReference type="STRING" id="1189619.pgond44_05690"/>
<dbReference type="AlphaFoldDB" id="N1WP01"/>
<dbReference type="RefSeq" id="WP_003437804.1">
    <property type="nucleotide sequence ID" value="NZ_APLF01000004.1"/>
</dbReference>
<protein>
    <submittedName>
        <fullName evidence="1">Uncharacterized protein</fullName>
    </submittedName>
</protein>
<keyword evidence="2" id="KW-1185">Reference proteome</keyword>
<accession>N1WP01</accession>
<name>N1WP01_9FLAO</name>
<reference evidence="1 2" key="1">
    <citation type="journal article" date="2014" name="Genome Biol. Evol.">
        <title>Extensive gene acquisition in the extremely psychrophilic bacterial species Psychroflexus torquis and the link to sea-ice ecosystem specialism.</title>
        <authorList>
            <person name="Feng S."/>
            <person name="Powell S.M."/>
            <person name="Wilson R."/>
            <person name="Bowman J.P."/>
        </authorList>
    </citation>
    <scope>NUCLEOTIDE SEQUENCE [LARGE SCALE GENOMIC DNA]</scope>
    <source>
        <strain evidence="1 2">ACAM 44</strain>
    </source>
</reference>
<evidence type="ECO:0000313" key="1">
    <source>
        <dbReference type="EMBL" id="EMY82006.1"/>
    </source>
</evidence>
<dbReference type="EMBL" id="APLF01000004">
    <property type="protein sequence ID" value="EMY82006.1"/>
    <property type="molecule type" value="Genomic_DNA"/>
</dbReference>
<comment type="caution">
    <text evidence="1">The sequence shown here is derived from an EMBL/GenBank/DDBJ whole genome shotgun (WGS) entry which is preliminary data.</text>
</comment>
<dbReference type="Proteomes" id="UP000012317">
    <property type="component" value="Unassembled WGS sequence"/>
</dbReference>
<gene>
    <name evidence="1" type="ORF">pgond44_05690</name>
</gene>
<evidence type="ECO:0000313" key="2">
    <source>
        <dbReference type="Proteomes" id="UP000012317"/>
    </source>
</evidence>
<proteinExistence type="predicted"/>
<organism evidence="1 2">
    <name type="scientific">Psychroflexus gondwanensis ACAM 44</name>
    <dbReference type="NCBI Taxonomy" id="1189619"/>
    <lineage>
        <taxon>Bacteria</taxon>
        <taxon>Pseudomonadati</taxon>
        <taxon>Bacteroidota</taxon>
        <taxon>Flavobacteriia</taxon>
        <taxon>Flavobacteriales</taxon>
        <taxon>Flavobacteriaceae</taxon>
        <taxon>Psychroflexus</taxon>
    </lineage>
</organism>
<sequence>MAQHMLGTIKTFLIEFDSSLSNSEVEPLAWTGLKRGIDGDDQSQIDAQTGLVVDPITGANESTVAWTNLSEAHRLSINQYKNNYMHNTQPFQQQ</sequence>